<evidence type="ECO:0000313" key="2">
    <source>
        <dbReference type="EMBL" id="SEP91169.1"/>
    </source>
</evidence>
<keyword evidence="3" id="KW-1185">Reference proteome</keyword>
<dbReference type="Proteomes" id="UP000198999">
    <property type="component" value="Unassembled WGS sequence"/>
</dbReference>
<keyword evidence="1" id="KW-0732">Signal</keyword>
<sequence>MLVKLIKMKKAFILVLTFSALLSCKNDSKSETKDVVSEETNQRTEKQNDGLTLLKGDYVYHGGAAVLQTNSEIYGVLPTHKFNELNEKAESFKTASTDMVQVEVRAKITNEKHETILWENKVEILEIIDVKPGSKEENNIIKLGS</sequence>
<name>A0A1H9BQJ4_9FLAO</name>
<evidence type="ECO:0000313" key="3">
    <source>
        <dbReference type="Proteomes" id="UP000198999"/>
    </source>
</evidence>
<dbReference type="AlphaFoldDB" id="A0A1H9BQJ4"/>
<dbReference type="PROSITE" id="PS51257">
    <property type="entry name" value="PROKAR_LIPOPROTEIN"/>
    <property type="match status" value="1"/>
</dbReference>
<dbReference type="STRING" id="419940.SAMN05421824_0665"/>
<accession>A0A1H9BQJ4</accession>
<feature type="signal peptide" evidence="1">
    <location>
        <begin position="1"/>
        <end position="22"/>
    </location>
</feature>
<evidence type="ECO:0008006" key="4">
    <source>
        <dbReference type="Google" id="ProtNLM"/>
    </source>
</evidence>
<evidence type="ECO:0000256" key="1">
    <source>
        <dbReference type="SAM" id="SignalP"/>
    </source>
</evidence>
<protein>
    <recommendedName>
        <fullName evidence="4">NlpE N-terminal domain-containing protein</fullName>
    </recommendedName>
</protein>
<organism evidence="2 3">
    <name type="scientific">Hyunsoonleella jejuensis</name>
    <dbReference type="NCBI Taxonomy" id="419940"/>
    <lineage>
        <taxon>Bacteria</taxon>
        <taxon>Pseudomonadati</taxon>
        <taxon>Bacteroidota</taxon>
        <taxon>Flavobacteriia</taxon>
        <taxon>Flavobacteriales</taxon>
        <taxon>Flavobacteriaceae</taxon>
    </lineage>
</organism>
<feature type="chain" id="PRO_5011755172" description="NlpE N-terminal domain-containing protein" evidence="1">
    <location>
        <begin position="23"/>
        <end position="145"/>
    </location>
</feature>
<proteinExistence type="predicted"/>
<gene>
    <name evidence="2" type="ORF">SAMN05421824_0665</name>
</gene>
<dbReference type="EMBL" id="FOFN01000001">
    <property type="protein sequence ID" value="SEP91169.1"/>
    <property type="molecule type" value="Genomic_DNA"/>
</dbReference>
<reference evidence="2 3" key="1">
    <citation type="submission" date="2016-10" db="EMBL/GenBank/DDBJ databases">
        <authorList>
            <person name="de Groot N.N."/>
        </authorList>
    </citation>
    <scope>NUCLEOTIDE SEQUENCE [LARGE SCALE GENOMIC DNA]</scope>
    <source>
        <strain evidence="2 3">DSM 21035</strain>
    </source>
</reference>